<keyword evidence="7" id="KW-1185">Reference proteome</keyword>
<evidence type="ECO:0000256" key="4">
    <source>
        <dbReference type="RuleBase" id="RU003512"/>
    </source>
</evidence>
<evidence type="ECO:0000256" key="1">
    <source>
        <dbReference type="ARBA" id="ARBA00011028"/>
    </source>
</evidence>
<evidence type="ECO:0000313" key="7">
    <source>
        <dbReference type="Proteomes" id="UP000623172"/>
    </source>
</evidence>
<dbReference type="InterPro" id="IPR050492">
    <property type="entry name" value="Bact_metal-bind_prot9"/>
</dbReference>
<dbReference type="CDD" id="cd01017">
    <property type="entry name" value="AdcA"/>
    <property type="match status" value="1"/>
</dbReference>
<accession>A0A926HNZ4</accession>
<dbReference type="GO" id="GO:0030001">
    <property type="term" value="P:metal ion transport"/>
    <property type="evidence" value="ECO:0007669"/>
    <property type="project" value="InterPro"/>
</dbReference>
<dbReference type="PANTHER" id="PTHR42953:SF3">
    <property type="entry name" value="HIGH-AFFINITY ZINC UPTAKE SYSTEM PROTEIN ZNUA"/>
    <property type="match status" value="1"/>
</dbReference>
<dbReference type="InterPro" id="IPR006128">
    <property type="entry name" value="Lipoprotein_PsaA-like"/>
</dbReference>
<evidence type="ECO:0000256" key="5">
    <source>
        <dbReference type="SAM" id="SignalP"/>
    </source>
</evidence>
<sequence>MKKVTALILTACLFFLLGGCAGQQAGDDGKLQVYTSFYTMYDFTKKIGGDRIACVNLVPTGVEPHDWEPSTSDIRNLENADMFIYNGAGMETWAEKVIGSLSNEELTVVEASAGVKLISEGSGEHDTDPHVWLNPQNAKLEMENIKNALAQRDPDNKDYYEANYETYAARLDELDERYRTTLEACSLKDMVVAHEAFGYLCETYGLNQVAIEGLQADSEPSVSRMAEIVDFVRENKVRYILYEELISPKVAETVAQEAGVKTAMINPLEGLSEEAIQAGEDYISVMESNLETLKLALE</sequence>
<evidence type="ECO:0000256" key="2">
    <source>
        <dbReference type="ARBA" id="ARBA00022448"/>
    </source>
</evidence>
<dbReference type="PANTHER" id="PTHR42953">
    <property type="entry name" value="HIGH-AFFINITY ZINC UPTAKE SYSTEM PROTEIN ZNUA-RELATED"/>
    <property type="match status" value="1"/>
</dbReference>
<keyword evidence="2 4" id="KW-0813">Transport</keyword>
<dbReference type="Proteomes" id="UP000623172">
    <property type="component" value="Unassembled WGS sequence"/>
</dbReference>
<dbReference type="SUPFAM" id="SSF53807">
    <property type="entry name" value="Helical backbone' metal receptor"/>
    <property type="match status" value="1"/>
</dbReference>
<dbReference type="InterPro" id="IPR006127">
    <property type="entry name" value="ZnuA-like"/>
</dbReference>
<dbReference type="GO" id="GO:0046872">
    <property type="term" value="F:metal ion binding"/>
    <property type="evidence" value="ECO:0007669"/>
    <property type="project" value="InterPro"/>
</dbReference>
<protein>
    <submittedName>
        <fullName evidence="6">Zinc ABC transporter substrate-binding protein</fullName>
    </submittedName>
</protein>
<feature type="chain" id="PRO_5039357042" evidence="5">
    <location>
        <begin position="26"/>
        <end position="298"/>
    </location>
</feature>
<name>A0A926HNZ4_9FIRM</name>
<organism evidence="6 7">
    <name type="scientific">Gehongia tenuis</name>
    <dbReference type="NCBI Taxonomy" id="2763655"/>
    <lineage>
        <taxon>Bacteria</taxon>
        <taxon>Bacillati</taxon>
        <taxon>Bacillota</taxon>
        <taxon>Clostridia</taxon>
        <taxon>Christensenellales</taxon>
        <taxon>Christensenellaceae</taxon>
        <taxon>Gehongia</taxon>
    </lineage>
</organism>
<proteinExistence type="inferred from homology"/>
<dbReference type="Pfam" id="PF01297">
    <property type="entry name" value="ZnuA"/>
    <property type="match status" value="1"/>
</dbReference>
<dbReference type="GO" id="GO:0007155">
    <property type="term" value="P:cell adhesion"/>
    <property type="evidence" value="ECO:0007669"/>
    <property type="project" value="InterPro"/>
</dbReference>
<dbReference type="PRINTS" id="PR00691">
    <property type="entry name" value="ADHESINB"/>
</dbReference>
<dbReference type="AlphaFoldDB" id="A0A926HNZ4"/>
<dbReference type="RefSeq" id="WP_249315217.1">
    <property type="nucleotide sequence ID" value="NZ_JACRSR010000001.1"/>
</dbReference>
<feature type="signal peptide" evidence="5">
    <location>
        <begin position="1"/>
        <end position="25"/>
    </location>
</feature>
<dbReference type="PROSITE" id="PS51257">
    <property type="entry name" value="PROKAR_LIPOPROTEIN"/>
    <property type="match status" value="1"/>
</dbReference>
<dbReference type="Gene3D" id="3.40.50.1980">
    <property type="entry name" value="Nitrogenase molybdenum iron protein domain"/>
    <property type="match status" value="2"/>
</dbReference>
<comment type="caution">
    <text evidence="6">The sequence shown here is derived from an EMBL/GenBank/DDBJ whole genome shotgun (WGS) entry which is preliminary data.</text>
</comment>
<dbReference type="EMBL" id="JACRSR010000001">
    <property type="protein sequence ID" value="MBC8531139.1"/>
    <property type="molecule type" value="Genomic_DNA"/>
</dbReference>
<comment type="similarity">
    <text evidence="1 4">Belongs to the bacterial solute-binding protein 9 family.</text>
</comment>
<keyword evidence="3 5" id="KW-0732">Signal</keyword>
<evidence type="ECO:0000256" key="3">
    <source>
        <dbReference type="ARBA" id="ARBA00022729"/>
    </source>
</evidence>
<dbReference type="PRINTS" id="PR00690">
    <property type="entry name" value="ADHESNFAMILY"/>
</dbReference>
<dbReference type="InterPro" id="IPR006129">
    <property type="entry name" value="AdhesinB"/>
</dbReference>
<evidence type="ECO:0000313" key="6">
    <source>
        <dbReference type="EMBL" id="MBC8531139.1"/>
    </source>
</evidence>
<gene>
    <name evidence="6" type="ORF">H8696_04670</name>
</gene>
<reference evidence="6" key="1">
    <citation type="submission" date="2020-08" db="EMBL/GenBank/DDBJ databases">
        <title>Genome public.</title>
        <authorList>
            <person name="Liu C."/>
            <person name="Sun Q."/>
        </authorList>
    </citation>
    <scope>NUCLEOTIDE SEQUENCE</scope>
    <source>
        <strain evidence="6">NSJ-53</strain>
    </source>
</reference>